<evidence type="ECO:0000313" key="6">
    <source>
        <dbReference type="EMBL" id="MBN7814728.1"/>
    </source>
</evidence>
<accession>A0ABS3CCD7</accession>
<dbReference type="CDD" id="cd03467">
    <property type="entry name" value="Rieske"/>
    <property type="match status" value="1"/>
</dbReference>
<evidence type="ECO:0000259" key="5">
    <source>
        <dbReference type="PROSITE" id="PS51296"/>
    </source>
</evidence>
<evidence type="ECO:0000313" key="7">
    <source>
        <dbReference type="Proteomes" id="UP000664480"/>
    </source>
</evidence>
<keyword evidence="7" id="KW-1185">Reference proteome</keyword>
<name>A0ABS3CCD7_9BACT</name>
<gene>
    <name evidence="6" type="ORF">J0A69_04775</name>
</gene>
<dbReference type="PANTHER" id="PTHR21496">
    <property type="entry name" value="FERREDOXIN-RELATED"/>
    <property type="match status" value="1"/>
</dbReference>
<dbReference type="PANTHER" id="PTHR21496:SF23">
    <property type="entry name" value="3-PHENYLPROPIONATE_CINNAMIC ACID DIOXYGENASE FERREDOXIN SUBUNIT"/>
    <property type="match status" value="1"/>
</dbReference>
<keyword evidence="4" id="KW-0411">Iron-sulfur</keyword>
<keyword evidence="3" id="KW-0408">Iron</keyword>
<dbReference type="InterPro" id="IPR017941">
    <property type="entry name" value="Rieske_2Fe-2S"/>
</dbReference>
<comment type="caution">
    <text evidence="6">The sequence shown here is derived from an EMBL/GenBank/DDBJ whole genome shotgun (WGS) entry which is preliminary data.</text>
</comment>
<sequence>MKKFTLGNSRENILEIIPERTLKKVLVGDKSIGLLRIENRFHAFQSSCPHKGASLLEGSINQLEEIICPLHQYRFDLKTGSVRAGYCSDLEIYSTELTNKGLIILLP</sequence>
<proteinExistence type="predicted"/>
<protein>
    <submittedName>
        <fullName evidence="6">Rieske (2Fe-2S) protein</fullName>
    </submittedName>
</protein>
<feature type="domain" description="Rieske" evidence="5">
    <location>
        <begin position="9"/>
        <end position="104"/>
    </location>
</feature>
<dbReference type="Pfam" id="PF00355">
    <property type="entry name" value="Rieske"/>
    <property type="match status" value="1"/>
</dbReference>
<dbReference type="Gene3D" id="2.102.10.10">
    <property type="entry name" value="Rieske [2Fe-2S] iron-sulphur domain"/>
    <property type="match status" value="1"/>
</dbReference>
<evidence type="ECO:0000256" key="2">
    <source>
        <dbReference type="ARBA" id="ARBA00022723"/>
    </source>
</evidence>
<keyword evidence="1" id="KW-0001">2Fe-2S</keyword>
<dbReference type="RefSeq" id="WP_206585354.1">
    <property type="nucleotide sequence ID" value="NZ_JAFKCU010000001.1"/>
</dbReference>
<dbReference type="PROSITE" id="PS51296">
    <property type="entry name" value="RIESKE"/>
    <property type="match status" value="1"/>
</dbReference>
<evidence type="ECO:0000256" key="4">
    <source>
        <dbReference type="ARBA" id="ARBA00023014"/>
    </source>
</evidence>
<evidence type="ECO:0000256" key="3">
    <source>
        <dbReference type="ARBA" id="ARBA00023004"/>
    </source>
</evidence>
<dbReference type="EMBL" id="JAFKCU010000001">
    <property type="protein sequence ID" value="MBN7814728.1"/>
    <property type="molecule type" value="Genomic_DNA"/>
</dbReference>
<dbReference type="Proteomes" id="UP000664480">
    <property type="component" value="Unassembled WGS sequence"/>
</dbReference>
<dbReference type="InterPro" id="IPR036922">
    <property type="entry name" value="Rieske_2Fe-2S_sf"/>
</dbReference>
<organism evidence="6 7">
    <name type="scientific">Algoriphagus pacificus</name>
    <dbReference type="NCBI Taxonomy" id="2811234"/>
    <lineage>
        <taxon>Bacteria</taxon>
        <taxon>Pseudomonadati</taxon>
        <taxon>Bacteroidota</taxon>
        <taxon>Cytophagia</taxon>
        <taxon>Cytophagales</taxon>
        <taxon>Cyclobacteriaceae</taxon>
        <taxon>Algoriphagus</taxon>
    </lineage>
</organism>
<dbReference type="SUPFAM" id="SSF50022">
    <property type="entry name" value="ISP domain"/>
    <property type="match status" value="1"/>
</dbReference>
<keyword evidence="2" id="KW-0479">Metal-binding</keyword>
<evidence type="ECO:0000256" key="1">
    <source>
        <dbReference type="ARBA" id="ARBA00022714"/>
    </source>
</evidence>
<reference evidence="6 7" key="1">
    <citation type="submission" date="2021-03" db="EMBL/GenBank/DDBJ databases">
        <title>novel species isolated from a fishpond in China.</title>
        <authorList>
            <person name="Lu H."/>
            <person name="Cai Z."/>
        </authorList>
    </citation>
    <scope>NUCLEOTIDE SEQUENCE [LARGE SCALE GENOMIC DNA]</scope>
    <source>
        <strain evidence="6 7">YJ13C</strain>
    </source>
</reference>